<evidence type="ECO:0000256" key="4">
    <source>
        <dbReference type="HAMAP-Rule" id="MF_00712"/>
    </source>
</evidence>
<accession>A0A933IFX8</accession>
<proteinExistence type="inferred from homology"/>
<dbReference type="Gene3D" id="3.40.640.10">
    <property type="entry name" value="Type I PLP-dependent aspartate aminotransferase-like (Major domain)"/>
    <property type="match status" value="1"/>
</dbReference>
<comment type="function">
    <text evidence="1 4">The glycine cleavage system catalyzes the degradation of glycine. The P protein binds the alpha-amino group of glycine through its pyridoxal phosphate cofactor; CO(2) is released and the remaining methylamine moiety is then transferred to the lipoamide cofactor of the H protein.</text>
</comment>
<gene>
    <name evidence="4 6" type="primary">gcvPA</name>
    <name evidence="6" type="ORF">HY768_10810</name>
</gene>
<feature type="domain" description="Glycine cleavage system P-protein N-terminal" evidence="5">
    <location>
        <begin position="3"/>
        <end position="432"/>
    </location>
</feature>
<evidence type="ECO:0000259" key="5">
    <source>
        <dbReference type="Pfam" id="PF02347"/>
    </source>
</evidence>
<dbReference type="SUPFAM" id="SSF53383">
    <property type="entry name" value="PLP-dependent transferases"/>
    <property type="match status" value="1"/>
</dbReference>
<keyword evidence="2 4" id="KW-0560">Oxidoreductase</keyword>
<dbReference type="GO" id="GO:0019464">
    <property type="term" value="P:glycine decarboxylation via glycine cleavage system"/>
    <property type="evidence" value="ECO:0007669"/>
    <property type="project" value="UniProtKB-UniRule"/>
</dbReference>
<comment type="subunit">
    <text evidence="4">The glycine cleavage system is composed of four proteins: P, T, L and H. In this organism, the P 'protein' is a heterodimer of two subunits.</text>
</comment>
<protein>
    <recommendedName>
        <fullName evidence="4">Probable glycine dehydrogenase (decarboxylating) subunit 1</fullName>
        <ecNumber evidence="4">1.4.4.2</ecNumber>
    </recommendedName>
    <alternativeName>
        <fullName evidence="4">Glycine cleavage system P-protein subunit 1</fullName>
    </alternativeName>
    <alternativeName>
        <fullName evidence="4">Glycine decarboxylase subunit 1</fullName>
    </alternativeName>
    <alternativeName>
        <fullName evidence="4">Glycine dehydrogenase (aminomethyl-transferring) subunit 1</fullName>
    </alternativeName>
</protein>
<comment type="catalytic activity">
    <reaction evidence="3 4">
        <text>N(6)-[(R)-lipoyl]-L-lysyl-[glycine-cleavage complex H protein] + glycine + H(+) = N(6)-[(R)-S(8)-aminomethyldihydrolipoyl]-L-lysyl-[glycine-cleavage complex H protein] + CO2</text>
        <dbReference type="Rhea" id="RHEA:24304"/>
        <dbReference type="Rhea" id="RHEA-COMP:10494"/>
        <dbReference type="Rhea" id="RHEA-COMP:10495"/>
        <dbReference type="ChEBI" id="CHEBI:15378"/>
        <dbReference type="ChEBI" id="CHEBI:16526"/>
        <dbReference type="ChEBI" id="CHEBI:57305"/>
        <dbReference type="ChEBI" id="CHEBI:83099"/>
        <dbReference type="ChEBI" id="CHEBI:83143"/>
        <dbReference type="EC" id="1.4.4.2"/>
    </reaction>
</comment>
<evidence type="ECO:0000313" key="6">
    <source>
        <dbReference type="EMBL" id="MBI4727688.1"/>
    </source>
</evidence>
<evidence type="ECO:0000313" key="7">
    <source>
        <dbReference type="Proteomes" id="UP000736328"/>
    </source>
</evidence>
<dbReference type="HAMAP" id="MF_00712">
    <property type="entry name" value="GcvPA"/>
    <property type="match status" value="1"/>
</dbReference>
<reference evidence="6" key="1">
    <citation type="submission" date="2020-07" db="EMBL/GenBank/DDBJ databases">
        <title>Huge and variable diversity of episymbiotic CPR bacteria and DPANN archaea in groundwater ecosystems.</title>
        <authorList>
            <person name="He C.Y."/>
            <person name="Keren R."/>
            <person name="Whittaker M."/>
            <person name="Farag I.F."/>
            <person name="Doudna J."/>
            <person name="Cate J.H.D."/>
            <person name="Banfield J.F."/>
        </authorList>
    </citation>
    <scope>NUCLEOTIDE SEQUENCE</scope>
    <source>
        <strain evidence="6">NC_groundwater_1520_Pr4_B-0.1um_53_5</strain>
    </source>
</reference>
<dbReference type="InterPro" id="IPR015424">
    <property type="entry name" value="PyrdxlP-dep_Trfase"/>
</dbReference>
<dbReference type="GO" id="GO:0004375">
    <property type="term" value="F:glycine dehydrogenase (decarboxylating) activity"/>
    <property type="evidence" value="ECO:0007669"/>
    <property type="project" value="UniProtKB-EC"/>
</dbReference>
<sequence length="438" mass="47389">MPYIPNTDQNREAMLKRIGVKSFDELIADIPEAIRLKAELKLPKALAEMEAVKEIKALAEQNKPASSLVSFLGGGAYDHYIPAAIDHILLRSEFYTAYTPYQAEVSQGTLQAIYEFQSLITALTGMDAANASMYDGATALAEAGILACNHTKRKQLIIARTVHPAYRQVLTTYAGGAGIAVVEIGFKDGVTDLEALKKAVGQNTAGVLIQHPNFFGHLEQVDEISVLAHQAGAVLAVSVDPISLGLLKSPGEYGADIVTGEGQPLGMPTNLGGPYLGLFAVRTNLLRLMPGRLVGLTTDAKGQEGAVLTLQTREQHIRREKATSNICSNEALCALAATAYLSLMGRSGLKQVAELCLQKSHYLSQKLKPAFNAPFFKEFVIRPNRPVEKLLEELKKTGILGGLDLETFYPELKGCLMLAVTEKRTREELDLIASKING</sequence>
<dbReference type="InterPro" id="IPR023010">
    <property type="entry name" value="GcvPA"/>
</dbReference>
<dbReference type="PIRSF" id="PIRSF006815">
    <property type="entry name" value="GcvPA"/>
    <property type="match status" value="1"/>
</dbReference>
<dbReference type="Proteomes" id="UP000736328">
    <property type="component" value="Unassembled WGS sequence"/>
</dbReference>
<dbReference type="GO" id="GO:0009116">
    <property type="term" value="P:nucleoside metabolic process"/>
    <property type="evidence" value="ECO:0007669"/>
    <property type="project" value="InterPro"/>
</dbReference>
<dbReference type="InterPro" id="IPR049315">
    <property type="entry name" value="GDC-P_N"/>
</dbReference>
<dbReference type="InterPro" id="IPR015422">
    <property type="entry name" value="PyrdxlP-dep_Trfase_small"/>
</dbReference>
<dbReference type="NCBIfam" id="NF001696">
    <property type="entry name" value="PRK00451.1"/>
    <property type="match status" value="1"/>
</dbReference>
<comment type="similarity">
    <text evidence="4">Belongs to the GcvP family. N-terminal subunit subfamily.</text>
</comment>
<comment type="caution">
    <text evidence="6">The sequence shown here is derived from an EMBL/GenBank/DDBJ whole genome shotgun (WGS) entry which is preliminary data.</text>
</comment>
<organism evidence="6 7">
    <name type="scientific">candidate division TA06 bacterium</name>
    <dbReference type="NCBI Taxonomy" id="2250710"/>
    <lineage>
        <taxon>Bacteria</taxon>
        <taxon>Bacteria division TA06</taxon>
    </lineage>
</organism>
<dbReference type="Gene3D" id="3.90.1150.10">
    <property type="entry name" value="Aspartate Aminotransferase, domain 1"/>
    <property type="match status" value="1"/>
</dbReference>
<evidence type="ECO:0000256" key="3">
    <source>
        <dbReference type="ARBA" id="ARBA00049026"/>
    </source>
</evidence>
<evidence type="ECO:0000256" key="2">
    <source>
        <dbReference type="ARBA" id="ARBA00023002"/>
    </source>
</evidence>
<dbReference type="Pfam" id="PF02347">
    <property type="entry name" value="GDC-P"/>
    <property type="match status" value="1"/>
</dbReference>
<dbReference type="CDD" id="cd00613">
    <property type="entry name" value="GDC-P"/>
    <property type="match status" value="1"/>
</dbReference>
<dbReference type="PANTHER" id="PTHR42806">
    <property type="entry name" value="GLYCINE CLEAVAGE SYSTEM P-PROTEIN"/>
    <property type="match status" value="1"/>
</dbReference>
<name>A0A933IFX8_UNCT6</name>
<dbReference type="AlphaFoldDB" id="A0A933IFX8"/>
<dbReference type="InterPro" id="IPR015421">
    <property type="entry name" value="PyrdxlP-dep_Trfase_major"/>
</dbReference>
<dbReference type="EC" id="1.4.4.2" evidence="4"/>
<dbReference type="EMBL" id="JACQXR010000147">
    <property type="protein sequence ID" value="MBI4727688.1"/>
    <property type="molecule type" value="Genomic_DNA"/>
</dbReference>
<evidence type="ECO:0000256" key="1">
    <source>
        <dbReference type="ARBA" id="ARBA00003788"/>
    </source>
</evidence>
<dbReference type="PANTHER" id="PTHR42806:SF1">
    <property type="entry name" value="GLYCINE DEHYDROGENASE (DECARBOXYLATING)"/>
    <property type="match status" value="1"/>
</dbReference>
<dbReference type="InterPro" id="IPR020581">
    <property type="entry name" value="GDC_P"/>
</dbReference>